<evidence type="ECO:0000256" key="1">
    <source>
        <dbReference type="ARBA" id="ARBA00023242"/>
    </source>
</evidence>
<proteinExistence type="predicted"/>
<protein>
    <recommendedName>
        <fullName evidence="4">Transcription factor domain-containing protein</fullName>
    </recommendedName>
</protein>
<gene>
    <name evidence="2" type="ORF">BDW59DRAFT_164935</name>
</gene>
<dbReference type="PANTHER" id="PTHR46910">
    <property type="entry name" value="TRANSCRIPTION FACTOR PDR1"/>
    <property type="match status" value="1"/>
</dbReference>
<reference evidence="2 3" key="1">
    <citation type="submission" date="2024-07" db="EMBL/GenBank/DDBJ databases">
        <title>Section-level genome sequencing and comparative genomics of Aspergillus sections Usti and Cavernicolus.</title>
        <authorList>
            <consortium name="Lawrence Berkeley National Laboratory"/>
            <person name="Nybo J.L."/>
            <person name="Vesth T.C."/>
            <person name="Theobald S."/>
            <person name="Frisvad J.C."/>
            <person name="Larsen T.O."/>
            <person name="Kjaerboelling I."/>
            <person name="Rothschild-Mancinelli K."/>
            <person name="Lyhne E.K."/>
            <person name="Kogle M.E."/>
            <person name="Barry K."/>
            <person name="Clum A."/>
            <person name="Na H."/>
            <person name="Ledsgaard L."/>
            <person name="Lin J."/>
            <person name="Lipzen A."/>
            <person name="Kuo A."/>
            <person name="Riley R."/>
            <person name="Mondo S."/>
            <person name="LaButti K."/>
            <person name="Haridas S."/>
            <person name="Pangalinan J."/>
            <person name="Salamov A.A."/>
            <person name="Simmons B.A."/>
            <person name="Magnuson J.K."/>
            <person name="Chen J."/>
            <person name="Drula E."/>
            <person name="Henrissat B."/>
            <person name="Wiebenga A."/>
            <person name="Lubbers R.J."/>
            <person name="Gomes A.C."/>
            <person name="Makela M.R."/>
            <person name="Stajich J."/>
            <person name="Grigoriev I.V."/>
            <person name="Mortensen U.H."/>
            <person name="De vries R.P."/>
            <person name="Baker S.E."/>
            <person name="Andersen M.R."/>
        </authorList>
    </citation>
    <scope>NUCLEOTIDE SEQUENCE [LARGE SCALE GENOMIC DNA]</scope>
    <source>
        <strain evidence="2 3">CBS 600.67</strain>
    </source>
</reference>
<name>A0ABR4HVT6_9EURO</name>
<dbReference type="CDD" id="cd12148">
    <property type="entry name" value="fungal_TF_MHR"/>
    <property type="match status" value="1"/>
</dbReference>
<keyword evidence="1" id="KW-0539">Nucleus</keyword>
<keyword evidence="3" id="KW-1185">Reference proteome</keyword>
<dbReference type="Proteomes" id="UP001610335">
    <property type="component" value="Unassembled WGS sequence"/>
</dbReference>
<dbReference type="EMBL" id="JBFXLS010000075">
    <property type="protein sequence ID" value="KAL2819609.1"/>
    <property type="molecule type" value="Genomic_DNA"/>
</dbReference>
<evidence type="ECO:0008006" key="4">
    <source>
        <dbReference type="Google" id="ProtNLM"/>
    </source>
</evidence>
<organism evidence="2 3">
    <name type="scientific">Aspergillus cavernicola</name>
    <dbReference type="NCBI Taxonomy" id="176166"/>
    <lineage>
        <taxon>Eukaryota</taxon>
        <taxon>Fungi</taxon>
        <taxon>Dikarya</taxon>
        <taxon>Ascomycota</taxon>
        <taxon>Pezizomycotina</taxon>
        <taxon>Eurotiomycetes</taxon>
        <taxon>Eurotiomycetidae</taxon>
        <taxon>Eurotiales</taxon>
        <taxon>Aspergillaceae</taxon>
        <taxon>Aspergillus</taxon>
        <taxon>Aspergillus subgen. Nidulantes</taxon>
    </lineage>
</organism>
<dbReference type="InterPro" id="IPR050987">
    <property type="entry name" value="AtrR-like"/>
</dbReference>
<accession>A0ABR4HVT6</accession>
<evidence type="ECO:0000313" key="3">
    <source>
        <dbReference type="Proteomes" id="UP001610335"/>
    </source>
</evidence>
<evidence type="ECO:0000313" key="2">
    <source>
        <dbReference type="EMBL" id="KAL2819609.1"/>
    </source>
</evidence>
<dbReference type="PANTHER" id="PTHR46910:SF1">
    <property type="entry name" value="MISCELLANEOUS ZN(II)2CYS6 TRANSCRIPTION FACTOR (EUROFUNG)-RELATED"/>
    <property type="match status" value="1"/>
</dbReference>
<comment type="caution">
    <text evidence="2">The sequence shown here is derived from an EMBL/GenBank/DDBJ whole genome shotgun (WGS) entry which is preliminary data.</text>
</comment>
<sequence>MQDLRHTSAIYAKCVKMIPEWRTSATGTLMDLQAAFLLMSAAAERLDYDLCWVMCQEIYQYATTLNLHILDDQSSSANTDPHEHDIKRKLVWHVIKYESLIALSLRRPTNLLFSNFHVGLPLLTSDLPVDTITPFVLRSEITFIVSRFLRLIQSSNHTGPEGHYMLETERCCQQLEALLFKWNHYEILPDTSGLGFILDYLTFGHTSLLFMDRITYEESPPSDRALYAARKSLQIIRLAAKSRPQNPLTILACVSPPHTPSVGLIVALSSRMISLYPFEAFFTLHCDLASKDKHTIAEDRALLEDFATILHYIVPAIGAVAPLAHAVDYINIITRELESDGSPINWLYSAPSQRNAFVKRPDPAALSHLGDALNMAIDVLGKS</sequence>